<reference evidence="2" key="1">
    <citation type="journal article" date="2021" name="PeerJ">
        <title>Extensive microbial diversity within the chicken gut microbiome revealed by metagenomics and culture.</title>
        <authorList>
            <person name="Gilroy R."/>
            <person name="Ravi A."/>
            <person name="Getino M."/>
            <person name="Pursley I."/>
            <person name="Horton D.L."/>
            <person name="Alikhan N.F."/>
            <person name="Baker D."/>
            <person name="Gharbi K."/>
            <person name="Hall N."/>
            <person name="Watson M."/>
            <person name="Adriaenssens E.M."/>
            <person name="Foster-Nyarko E."/>
            <person name="Jarju S."/>
            <person name="Secka A."/>
            <person name="Antonio M."/>
            <person name="Oren A."/>
            <person name="Chaudhuri R.R."/>
            <person name="La Ragione R."/>
            <person name="Hildebrand F."/>
            <person name="Pallen M.J."/>
        </authorList>
    </citation>
    <scope>NUCLEOTIDE SEQUENCE</scope>
    <source>
        <strain evidence="2">ChiW4-1371</strain>
    </source>
</reference>
<dbReference type="EMBL" id="DXAQ01000053">
    <property type="protein sequence ID" value="HIZ88984.1"/>
    <property type="molecule type" value="Genomic_DNA"/>
</dbReference>
<dbReference type="Proteomes" id="UP000824176">
    <property type="component" value="Unassembled WGS sequence"/>
</dbReference>
<feature type="transmembrane region" description="Helical" evidence="1">
    <location>
        <begin position="138"/>
        <end position="158"/>
    </location>
</feature>
<organism evidence="2 3">
    <name type="scientific">Candidatus Mucispirillum faecigallinarum</name>
    <dbReference type="NCBI Taxonomy" id="2838699"/>
    <lineage>
        <taxon>Bacteria</taxon>
        <taxon>Pseudomonadati</taxon>
        <taxon>Deferribacterota</taxon>
        <taxon>Deferribacteres</taxon>
        <taxon>Deferribacterales</taxon>
        <taxon>Mucispirillaceae</taxon>
        <taxon>Mucispirillum</taxon>
    </lineage>
</organism>
<keyword evidence="1" id="KW-0472">Membrane</keyword>
<evidence type="ECO:0000313" key="2">
    <source>
        <dbReference type="EMBL" id="HIZ88984.1"/>
    </source>
</evidence>
<gene>
    <name evidence="2" type="ORF">H9804_03485</name>
</gene>
<evidence type="ECO:0000256" key="1">
    <source>
        <dbReference type="SAM" id="Phobius"/>
    </source>
</evidence>
<dbReference type="AlphaFoldDB" id="A0A9D2KA58"/>
<sequence>MKAKYNEENIETLLKSLKHNEVMPESSFTANVMQRIKDDSSFDDDIINLDKVDDMLEGLAFADSVKPSNNFTLNVMEKIKAESSIKYDEKNVESVLNLLSKQPVTLPKSDFTDKVMAKINEADSEENIISFEKVYKKFLIGGVIAAAAAVILALNLFSSYDPAMAEFMVTDYFNTGLY</sequence>
<comment type="caution">
    <text evidence="2">The sequence shown here is derived from an EMBL/GenBank/DDBJ whole genome shotgun (WGS) entry which is preliminary data.</text>
</comment>
<keyword evidence="1" id="KW-1133">Transmembrane helix</keyword>
<name>A0A9D2KA58_9BACT</name>
<keyword evidence="1" id="KW-0812">Transmembrane</keyword>
<proteinExistence type="predicted"/>
<reference evidence="2" key="2">
    <citation type="submission" date="2021-04" db="EMBL/GenBank/DDBJ databases">
        <authorList>
            <person name="Gilroy R."/>
        </authorList>
    </citation>
    <scope>NUCLEOTIDE SEQUENCE</scope>
    <source>
        <strain evidence="2">ChiW4-1371</strain>
    </source>
</reference>
<evidence type="ECO:0000313" key="3">
    <source>
        <dbReference type="Proteomes" id="UP000824176"/>
    </source>
</evidence>
<protein>
    <submittedName>
        <fullName evidence="2">Uncharacterized protein</fullName>
    </submittedName>
</protein>
<accession>A0A9D2KA58</accession>